<name>A0A0A8YKA8_ARUDO</name>
<protein>
    <submittedName>
        <fullName evidence="1">Uncharacterized protein</fullName>
    </submittedName>
</protein>
<sequence length="9" mass="1111">MQTEKLQFS</sequence>
<proteinExistence type="predicted"/>
<reference evidence="1" key="1">
    <citation type="submission" date="2014-09" db="EMBL/GenBank/DDBJ databases">
        <authorList>
            <person name="Magalhaes I.L.F."/>
            <person name="Oliveira U."/>
            <person name="Santos F.R."/>
            <person name="Vidigal T.H.D.A."/>
            <person name="Brescovit A.D."/>
            <person name="Santos A.J."/>
        </authorList>
    </citation>
    <scope>NUCLEOTIDE SEQUENCE</scope>
    <source>
        <tissue evidence="1">Shoot tissue taken approximately 20 cm above the soil surface</tissue>
    </source>
</reference>
<reference evidence="1" key="2">
    <citation type="journal article" date="2015" name="Data Brief">
        <title>Shoot transcriptome of the giant reed, Arundo donax.</title>
        <authorList>
            <person name="Barrero R.A."/>
            <person name="Guerrero F.D."/>
            <person name="Moolhuijzen P."/>
            <person name="Goolsby J.A."/>
            <person name="Tidwell J."/>
            <person name="Bellgard S.E."/>
            <person name="Bellgard M.I."/>
        </authorList>
    </citation>
    <scope>NUCLEOTIDE SEQUENCE</scope>
    <source>
        <tissue evidence="1">Shoot tissue taken approximately 20 cm above the soil surface</tissue>
    </source>
</reference>
<organism evidence="1">
    <name type="scientific">Arundo donax</name>
    <name type="common">Giant reed</name>
    <name type="synonym">Donax arundinaceus</name>
    <dbReference type="NCBI Taxonomy" id="35708"/>
    <lineage>
        <taxon>Eukaryota</taxon>
        <taxon>Viridiplantae</taxon>
        <taxon>Streptophyta</taxon>
        <taxon>Embryophyta</taxon>
        <taxon>Tracheophyta</taxon>
        <taxon>Spermatophyta</taxon>
        <taxon>Magnoliopsida</taxon>
        <taxon>Liliopsida</taxon>
        <taxon>Poales</taxon>
        <taxon>Poaceae</taxon>
        <taxon>PACMAD clade</taxon>
        <taxon>Arundinoideae</taxon>
        <taxon>Arundineae</taxon>
        <taxon>Arundo</taxon>
    </lineage>
</organism>
<accession>A0A0A8YKA8</accession>
<dbReference type="EMBL" id="GBRH01272150">
    <property type="protein sequence ID" value="JAD25745.1"/>
    <property type="molecule type" value="Transcribed_RNA"/>
</dbReference>
<evidence type="ECO:0000313" key="1">
    <source>
        <dbReference type="EMBL" id="JAD25745.1"/>
    </source>
</evidence>